<evidence type="ECO:0000313" key="2">
    <source>
        <dbReference type="EMBL" id="OFE11685.1"/>
    </source>
</evidence>
<dbReference type="InterPro" id="IPR046735">
    <property type="entry name" value="PA2779-like"/>
</dbReference>
<dbReference type="AlphaFoldDB" id="A0A1E8CH90"/>
<dbReference type="EMBL" id="MASR01000002">
    <property type="protein sequence ID" value="OFE11685.1"/>
    <property type="molecule type" value="Genomic_DNA"/>
</dbReference>
<evidence type="ECO:0000313" key="3">
    <source>
        <dbReference type="Proteomes" id="UP000175669"/>
    </source>
</evidence>
<dbReference type="STRING" id="1524254.PHACT_13825"/>
<dbReference type="Proteomes" id="UP000175669">
    <property type="component" value="Unassembled WGS sequence"/>
</dbReference>
<name>A0A1E8CH90_9GAMM</name>
<dbReference type="Pfam" id="PF20332">
    <property type="entry name" value="DUF6627"/>
    <property type="match status" value="1"/>
</dbReference>
<evidence type="ECO:0008006" key="4">
    <source>
        <dbReference type="Google" id="ProtNLM"/>
    </source>
</evidence>
<keyword evidence="1" id="KW-0472">Membrane</keyword>
<keyword evidence="1" id="KW-1133">Transmembrane helix</keyword>
<organism evidence="2 3">
    <name type="scientific">Pseudohongiella acticola</name>
    <dbReference type="NCBI Taxonomy" id="1524254"/>
    <lineage>
        <taxon>Bacteria</taxon>
        <taxon>Pseudomonadati</taxon>
        <taxon>Pseudomonadota</taxon>
        <taxon>Gammaproteobacteria</taxon>
        <taxon>Pseudomonadales</taxon>
        <taxon>Pseudohongiellaceae</taxon>
        <taxon>Pseudohongiella</taxon>
    </lineage>
</organism>
<accession>A0A1E8CH90</accession>
<protein>
    <recommendedName>
        <fullName evidence="4">PA2779 family protein</fullName>
    </recommendedName>
</protein>
<comment type="caution">
    <text evidence="2">The sequence shown here is derived from an EMBL/GenBank/DDBJ whole genome shotgun (WGS) entry which is preliminary data.</text>
</comment>
<keyword evidence="1" id="KW-0812">Transmembrane</keyword>
<reference evidence="3" key="1">
    <citation type="submission" date="2016-07" db="EMBL/GenBank/DDBJ databases">
        <authorList>
            <person name="Florea S."/>
            <person name="Webb J.S."/>
            <person name="Jaromczyk J."/>
            <person name="Schardl C.L."/>
        </authorList>
    </citation>
    <scope>NUCLEOTIDE SEQUENCE [LARGE SCALE GENOMIC DNA]</scope>
    <source>
        <strain evidence="3">KCTC 42131</strain>
    </source>
</reference>
<keyword evidence="3" id="KW-1185">Reference proteome</keyword>
<sequence length="117" mass="12575">MYTMMAAFLAGGIHAPASADMVDNKQLAMQSELQMQRDSVMSLMAREDVQSTMMAYGISASDIENRINNLTEAELLQIQGQLDQLPAGEGVLGAVLTILLIFILLDLAGVTDIFPGV</sequence>
<evidence type="ECO:0000256" key="1">
    <source>
        <dbReference type="SAM" id="Phobius"/>
    </source>
</evidence>
<gene>
    <name evidence="2" type="ORF">PHACT_13825</name>
</gene>
<proteinExistence type="predicted"/>
<feature type="transmembrane region" description="Helical" evidence="1">
    <location>
        <begin position="91"/>
        <end position="114"/>
    </location>
</feature>
<dbReference type="NCBIfam" id="NF033919">
    <property type="entry name" value="PA2779_fam"/>
    <property type="match status" value="1"/>
</dbReference>